<gene>
    <name evidence="1" type="ORF">LCI18_009960</name>
</gene>
<sequence>MNKAQQTVLIVGGSVAGLTLANMLEKFGVHYIVLEAYDEIAPQVGASIGLLSNGLRTLDQLGCADQVMSLVDRPIRDSYLRNSDGSLIKHYGGIREGEVERYGYHTSFIDRQMLLEILYNNLKRKASVLSGQRAVSVKILDHGVEVTTSQGEVYRGDILIGADGIHSTVRKEMWRLGNEMSPGYFPVDEWSTVPCHYRCMFGISRPIKALLGGGHYVHNHNFSYLVLTGPGGRVYWFLFVKLPVPLYGNDIPRYTKDDEAQLAEEHALDQVTTTVQFGHIYQARTSSALTPLHEHVFQKWHFGRIMTIGDAAHKFHPLTGHGGNAAIETAAALVNHLLSNRNLNWSDSEISAAFSAAQNDRHYRVSWLVADAHEYQQRHALATPLWRVVARILPLVINGDAAFHISGQKYVGASRLEGLPVVKRQHAVPYDDELPAKPLRPTWLLTGLGVMTQGILYRLSKKLLLPLQVPITFEGAPLRDHYTGIGSVDKILTVLVSVFGVPLVGHNKARLVQWVSFTPLLLSTTFDWTIEAYRVGAKGLLTSLPTLFGTVYQVLGVGQISPLYHLISVLEHAFRGFLGTVIGHPVPKEVADAAIPGLGFGYILPTALMLWPFENKDTWQKFVALWQPFPIYVGVLVAGLSTVFRRQKTTAAVSGLEMKQSQASERPSNQDKATQSTLKLAYAGGAAVTALVHFWAVYRILSSSELSFSAVFGNPSSLLTGGHAFTPKDDILLFFQRDMLLNATSVLAHNFFRILHLRSLGYVTTKQAVAASFITVVAQPVVGPAATHIGFLGWREDVFTKVQRRISACN</sequence>
<dbReference type="EMBL" id="CP090036">
    <property type="protein sequence ID" value="UPK99025.1"/>
    <property type="molecule type" value="Genomic_DNA"/>
</dbReference>
<keyword evidence="2" id="KW-1185">Reference proteome</keyword>
<reference evidence="1" key="1">
    <citation type="submission" date="2021-11" db="EMBL/GenBank/DDBJ databases">
        <title>Fusarium solani-melongenae Genome sequencing and assembly.</title>
        <authorList>
            <person name="Xie S."/>
            <person name="Huang L."/>
            <person name="Zhang X."/>
        </authorList>
    </citation>
    <scope>NUCLEOTIDE SEQUENCE</scope>
    <source>
        <strain evidence="1">CRI 24-3</strain>
    </source>
</reference>
<evidence type="ECO:0000313" key="2">
    <source>
        <dbReference type="Proteomes" id="UP000830768"/>
    </source>
</evidence>
<dbReference type="Proteomes" id="UP000830768">
    <property type="component" value="Chromosome 8"/>
</dbReference>
<proteinExistence type="predicted"/>
<organism evidence="1 2">
    <name type="scientific">Fusarium solani subsp. cucurbitae</name>
    <name type="common">Neocosmosporum cucurbitae</name>
    <dbReference type="NCBI Taxonomy" id="2747967"/>
    <lineage>
        <taxon>Eukaryota</taxon>
        <taxon>Fungi</taxon>
        <taxon>Dikarya</taxon>
        <taxon>Ascomycota</taxon>
        <taxon>Pezizomycotina</taxon>
        <taxon>Sordariomycetes</taxon>
        <taxon>Hypocreomycetidae</taxon>
        <taxon>Hypocreales</taxon>
        <taxon>Nectriaceae</taxon>
        <taxon>Fusarium</taxon>
        <taxon>Fusarium solani species complex</taxon>
    </lineage>
</organism>
<protein>
    <submittedName>
        <fullName evidence="1">Uncharacterized protein</fullName>
    </submittedName>
</protein>
<evidence type="ECO:0000313" key="1">
    <source>
        <dbReference type="EMBL" id="UPK99025.1"/>
    </source>
</evidence>
<name>A0ACD3ZD35_FUSSC</name>
<accession>A0ACD3ZD35</accession>